<comment type="caution">
    <text evidence="5">The sequence shown here is derived from an EMBL/GenBank/DDBJ whole genome shotgun (WGS) entry which is preliminary data.</text>
</comment>
<dbReference type="Proteomes" id="UP001338125">
    <property type="component" value="Unassembled WGS sequence"/>
</dbReference>
<dbReference type="PANTHER" id="PTHR22935:SF95">
    <property type="entry name" value="BETA-LACTAMASE-LIKE 1-RELATED"/>
    <property type="match status" value="1"/>
</dbReference>
<organism evidence="5 6">
    <name type="scientific">Cladobotryum mycophilum</name>
    <dbReference type="NCBI Taxonomy" id="491253"/>
    <lineage>
        <taxon>Eukaryota</taxon>
        <taxon>Fungi</taxon>
        <taxon>Dikarya</taxon>
        <taxon>Ascomycota</taxon>
        <taxon>Pezizomycotina</taxon>
        <taxon>Sordariomycetes</taxon>
        <taxon>Hypocreomycetidae</taxon>
        <taxon>Hypocreales</taxon>
        <taxon>Hypocreaceae</taxon>
        <taxon>Cladobotryum</taxon>
    </lineage>
</organism>
<evidence type="ECO:0000259" key="4">
    <source>
        <dbReference type="Pfam" id="PF26335"/>
    </source>
</evidence>
<evidence type="ECO:0000256" key="2">
    <source>
        <dbReference type="SAM" id="SignalP"/>
    </source>
</evidence>
<proteinExistence type="inferred from homology"/>
<name>A0ABR0SJF5_9HYPO</name>
<dbReference type="Pfam" id="PF00144">
    <property type="entry name" value="Beta-lactamase"/>
    <property type="match status" value="1"/>
</dbReference>
<evidence type="ECO:0000256" key="1">
    <source>
        <dbReference type="ARBA" id="ARBA00038473"/>
    </source>
</evidence>
<dbReference type="PANTHER" id="PTHR22935">
    <property type="entry name" value="PENICILLIN-BINDING PROTEIN"/>
    <property type="match status" value="1"/>
</dbReference>
<evidence type="ECO:0000259" key="3">
    <source>
        <dbReference type="Pfam" id="PF00144"/>
    </source>
</evidence>
<sequence length="572" mass="61941">MKLPSLVAFALPGVLAATGGRCPPTGAVLPPPHIPSSFNTPGLRPKLDSLRNNTALGWNLTTTSFSVTLTSENETFFEYHHTAPVRSQRGGVSKVDGDTVYRIMSVTKVFNVLALLLTAPRNLDDPISKYVPELDGVEEYEDITLRMLAGQLSGVPRNGRAFDLYDTYGDALIKAGFPTPDPKDVPTCDTVTSGTCNRTEFFDNLLKDDLDWLPGDKVAYSNQAYTLLGFALQNMTGKSFTELINDKIAMPLNLSSTGIDAPDLSRGIIPVGQGQVFYGFDLGNFNATAGIYSTPNDLTSFVRSILTSKLLTPAQTRQWLKPGAFAGGYTTAVGAPWEIYRLTNLTPDKRVIDVYTKSGDLPGYSVYMLMLPDYSVGATVMVAGADAYAPSELLLDVVTKALVPAVDSLAREQARAVYTGRYTGASGTGNHTNNINGTNSTNSTASSLDLIIDNGPGLKIKRWINNGKSILQALAANQGVPVQSLDARLYPVGEKNRWRLSFETIGTGKEDLSAPSKTCHNWFQVDALRWASLPVDEFQFNVENGIVKGVRNLGLRANLSRQNVKGRRLAPL</sequence>
<keyword evidence="6" id="KW-1185">Reference proteome</keyword>
<feature type="chain" id="PRO_5047048369" evidence="2">
    <location>
        <begin position="17"/>
        <end position="572"/>
    </location>
</feature>
<accession>A0ABR0SJF5</accession>
<dbReference type="InterPro" id="IPR051478">
    <property type="entry name" value="Beta-lactamase-like_AB/R"/>
</dbReference>
<dbReference type="InterPro" id="IPR001466">
    <property type="entry name" value="Beta-lactam-related"/>
</dbReference>
<dbReference type="Pfam" id="PF26335">
    <property type="entry name" value="ARB_00930_C"/>
    <property type="match status" value="1"/>
</dbReference>
<evidence type="ECO:0000313" key="5">
    <source>
        <dbReference type="EMBL" id="KAK5992288.1"/>
    </source>
</evidence>
<feature type="domain" description="Beta-lactamase-like ARB-00930-like C-terminal" evidence="4">
    <location>
        <begin position="410"/>
        <end position="562"/>
    </location>
</feature>
<feature type="signal peptide" evidence="2">
    <location>
        <begin position="1"/>
        <end position="16"/>
    </location>
</feature>
<dbReference type="InterPro" id="IPR012338">
    <property type="entry name" value="Beta-lactam/transpept-like"/>
</dbReference>
<dbReference type="InterPro" id="IPR058664">
    <property type="entry name" value="ARB_00930-like_C"/>
</dbReference>
<keyword evidence="2" id="KW-0732">Signal</keyword>
<evidence type="ECO:0000313" key="6">
    <source>
        <dbReference type="Proteomes" id="UP001338125"/>
    </source>
</evidence>
<protein>
    <submittedName>
        <fullName evidence="5">Beta-lactamase-like protein</fullName>
    </submittedName>
</protein>
<feature type="domain" description="Beta-lactamase-related" evidence="3">
    <location>
        <begin position="87"/>
        <end position="386"/>
    </location>
</feature>
<gene>
    <name evidence="5" type="ORF">PT974_05689</name>
</gene>
<reference evidence="5 6" key="1">
    <citation type="submission" date="2024-01" db="EMBL/GenBank/DDBJ databases">
        <title>Complete genome of Cladobotryum mycophilum ATHUM6906.</title>
        <authorList>
            <person name="Christinaki A.C."/>
            <person name="Myridakis A.I."/>
            <person name="Kouvelis V.N."/>
        </authorList>
    </citation>
    <scope>NUCLEOTIDE SEQUENCE [LARGE SCALE GENOMIC DNA]</scope>
    <source>
        <strain evidence="5 6">ATHUM6906</strain>
    </source>
</reference>
<comment type="similarity">
    <text evidence="1">Belongs to the beta-lactamase family.</text>
</comment>
<dbReference type="EMBL" id="JAVFKD010000012">
    <property type="protein sequence ID" value="KAK5992288.1"/>
    <property type="molecule type" value="Genomic_DNA"/>
</dbReference>
<dbReference type="SUPFAM" id="SSF56601">
    <property type="entry name" value="beta-lactamase/transpeptidase-like"/>
    <property type="match status" value="1"/>
</dbReference>
<dbReference type="Gene3D" id="3.40.710.10">
    <property type="entry name" value="DD-peptidase/beta-lactamase superfamily"/>
    <property type="match status" value="1"/>
</dbReference>